<keyword evidence="5" id="KW-1185">Reference proteome</keyword>
<dbReference type="Gene3D" id="2.40.160.20">
    <property type="match status" value="1"/>
</dbReference>
<reference evidence="4 5" key="1">
    <citation type="submission" date="2019-01" db="EMBL/GenBank/DDBJ databases">
        <title>Litorilituus lipolytica sp. nov., isolated from intertidal sand of the Yellow Sea in China.</title>
        <authorList>
            <person name="Liu A."/>
        </authorList>
    </citation>
    <scope>NUCLEOTIDE SEQUENCE [LARGE SCALE GENOMIC DNA]</scope>
    <source>
        <strain evidence="4 5">RZ04</strain>
    </source>
</reference>
<dbReference type="InterPro" id="IPR027385">
    <property type="entry name" value="Beta-barrel_OMP"/>
</dbReference>
<evidence type="ECO:0000313" key="5">
    <source>
        <dbReference type="Proteomes" id="UP000315303"/>
    </source>
</evidence>
<dbReference type="SUPFAM" id="SSF56925">
    <property type="entry name" value="OMPA-like"/>
    <property type="match status" value="1"/>
</dbReference>
<organism evidence="4 5">
    <name type="scientific">Litorilituus lipolyticus</name>
    <dbReference type="NCBI Taxonomy" id="2491017"/>
    <lineage>
        <taxon>Bacteria</taxon>
        <taxon>Pseudomonadati</taxon>
        <taxon>Pseudomonadota</taxon>
        <taxon>Gammaproteobacteria</taxon>
        <taxon>Alteromonadales</taxon>
        <taxon>Colwelliaceae</taxon>
        <taxon>Litorilituus</taxon>
    </lineage>
</organism>
<evidence type="ECO:0000256" key="2">
    <source>
        <dbReference type="SAM" id="SignalP"/>
    </source>
</evidence>
<protein>
    <submittedName>
        <fullName evidence="4">Porin family protein</fullName>
    </submittedName>
</protein>
<dbReference type="EMBL" id="SAWY01000020">
    <property type="protein sequence ID" value="TPH15084.1"/>
    <property type="molecule type" value="Genomic_DNA"/>
</dbReference>
<evidence type="ECO:0000259" key="3">
    <source>
        <dbReference type="Pfam" id="PF13505"/>
    </source>
</evidence>
<accession>A0A502KVF3</accession>
<feature type="chain" id="PRO_5021393569" evidence="2">
    <location>
        <begin position="26"/>
        <end position="221"/>
    </location>
</feature>
<dbReference type="RefSeq" id="WP_140603248.1">
    <property type="nucleotide sequence ID" value="NZ_SAWY01000020.1"/>
</dbReference>
<comment type="caution">
    <text evidence="4">The sequence shown here is derived from an EMBL/GenBank/DDBJ whole genome shotgun (WGS) entry which is preliminary data.</text>
</comment>
<dbReference type="Proteomes" id="UP000315303">
    <property type="component" value="Unassembled WGS sequence"/>
</dbReference>
<evidence type="ECO:0000256" key="1">
    <source>
        <dbReference type="ARBA" id="ARBA00022729"/>
    </source>
</evidence>
<keyword evidence="1 2" id="KW-0732">Signal</keyword>
<proteinExistence type="predicted"/>
<feature type="domain" description="Outer membrane protein beta-barrel" evidence="3">
    <location>
        <begin position="12"/>
        <end position="214"/>
    </location>
</feature>
<sequence length="221" mass="25242">MFTKTMLMKMALFCTLLCMSVDAFASYTKRENRWEASFQLVNSQSADVKGGNESSLDLDSEYGWGFTLGYNVNAHVLVNFDFSSVKPDYQAKLIEDDGDTFEIDHQMNIYQTQFNVVYHVLKEQFTPFVQAGLGWSFLDSNIADGPPGSICWWDPWWGYICDSYQNTHSDTRFSYNVAAGVRYELDNSMFFRASYKQSWVDLSSSEDLSLGMVSLEIGSIF</sequence>
<dbReference type="OrthoDB" id="6077429at2"/>
<dbReference type="Pfam" id="PF13505">
    <property type="entry name" value="OMP_b-brl"/>
    <property type="match status" value="1"/>
</dbReference>
<dbReference type="InterPro" id="IPR011250">
    <property type="entry name" value="OMP/PagP_B-barrel"/>
</dbReference>
<feature type="signal peptide" evidence="2">
    <location>
        <begin position="1"/>
        <end position="25"/>
    </location>
</feature>
<name>A0A502KVF3_9GAMM</name>
<gene>
    <name evidence="4" type="ORF">EPA86_09695</name>
</gene>
<dbReference type="AlphaFoldDB" id="A0A502KVF3"/>
<evidence type="ECO:0000313" key="4">
    <source>
        <dbReference type="EMBL" id="TPH15084.1"/>
    </source>
</evidence>